<name>A0A9D2LKJ7_9FIRM</name>
<evidence type="ECO:0000313" key="1">
    <source>
        <dbReference type="EMBL" id="HJB14247.1"/>
    </source>
</evidence>
<comment type="caution">
    <text evidence="1">The sequence shown here is derived from an EMBL/GenBank/DDBJ whole genome shotgun (WGS) entry which is preliminary data.</text>
</comment>
<dbReference type="Proteomes" id="UP000823824">
    <property type="component" value="Unassembled WGS sequence"/>
</dbReference>
<sequence length="64" mass="6759">MTSVTGVRAPGARVDEFSAGTRPAENDSIFFFRLAAEEPEKTAGFFLALFPGFAGIGGKLLFSS</sequence>
<protein>
    <submittedName>
        <fullName evidence="1">Uncharacterized protein</fullName>
    </submittedName>
</protein>
<proteinExistence type="predicted"/>
<dbReference type="AlphaFoldDB" id="A0A9D2LKJ7"/>
<gene>
    <name evidence="1" type="ORF">H9787_11145</name>
</gene>
<reference evidence="1" key="1">
    <citation type="journal article" date="2021" name="PeerJ">
        <title>Extensive microbial diversity within the chicken gut microbiome revealed by metagenomics and culture.</title>
        <authorList>
            <person name="Gilroy R."/>
            <person name="Ravi A."/>
            <person name="Getino M."/>
            <person name="Pursley I."/>
            <person name="Horton D.L."/>
            <person name="Alikhan N.F."/>
            <person name="Baker D."/>
            <person name="Gharbi K."/>
            <person name="Hall N."/>
            <person name="Watson M."/>
            <person name="Adriaenssens E.M."/>
            <person name="Foster-Nyarko E."/>
            <person name="Jarju S."/>
            <person name="Secka A."/>
            <person name="Antonio M."/>
            <person name="Oren A."/>
            <person name="Chaudhuri R.R."/>
            <person name="La Ragione R."/>
            <person name="Hildebrand F."/>
            <person name="Pallen M.J."/>
        </authorList>
    </citation>
    <scope>NUCLEOTIDE SEQUENCE</scope>
    <source>
        <strain evidence="1">ChiBcec18-1249</strain>
    </source>
</reference>
<organism evidence="1 2">
    <name type="scientific">Candidatus Oscillibacter excrementigallinarum</name>
    <dbReference type="NCBI Taxonomy" id="2838716"/>
    <lineage>
        <taxon>Bacteria</taxon>
        <taxon>Bacillati</taxon>
        <taxon>Bacillota</taxon>
        <taxon>Clostridia</taxon>
        <taxon>Eubacteriales</taxon>
        <taxon>Oscillospiraceae</taxon>
        <taxon>Oscillibacter</taxon>
    </lineage>
</organism>
<dbReference type="EMBL" id="DWZJ01000101">
    <property type="protein sequence ID" value="HJB14247.1"/>
    <property type="molecule type" value="Genomic_DNA"/>
</dbReference>
<evidence type="ECO:0000313" key="2">
    <source>
        <dbReference type="Proteomes" id="UP000823824"/>
    </source>
</evidence>
<accession>A0A9D2LKJ7</accession>
<reference evidence="1" key="2">
    <citation type="submission" date="2021-04" db="EMBL/GenBank/DDBJ databases">
        <authorList>
            <person name="Gilroy R."/>
        </authorList>
    </citation>
    <scope>NUCLEOTIDE SEQUENCE</scope>
    <source>
        <strain evidence="1">ChiBcec18-1249</strain>
    </source>
</reference>